<keyword evidence="2" id="KW-1185">Reference proteome</keyword>
<sequence length="152" mass="16862">MAKFNNHNSRLGCVYEAILRFIQACLRTVSDDSISMVLCDVSATVAVEMENVEEGVVDRLIQHFPGGGTTYSAGLDSAEKKLIKRARNPTFDVKKPVVIFVSDGGNNDRGDPLYYVEKMKIHEPRMTLNTIMFGRDPTMHIHVEMAKKGGGT</sequence>
<protein>
    <recommendedName>
        <fullName evidence="3">VWFA domain-containing protein</fullName>
    </recommendedName>
</protein>
<name>A0AA38L1E3_TAXCH</name>
<evidence type="ECO:0000313" key="1">
    <source>
        <dbReference type="EMBL" id="KAH9308122.1"/>
    </source>
</evidence>
<dbReference type="AlphaFoldDB" id="A0AA38L1E3"/>
<evidence type="ECO:0000313" key="2">
    <source>
        <dbReference type="Proteomes" id="UP000824469"/>
    </source>
</evidence>
<accession>A0AA38L1E3</accession>
<organism evidence="1 2">
    <name type="scientific">Taxus chinensis</name>
    <name type="common">Chinese yew</name>
    <name type="synonym">Taxus wallichiana var. chinensis</name>
    <dbReference type="NCBI Taxonomy" id="29808"/>
    <lineage>
        <taxon>Eukaryota</taxon>
        <taxon>Viridiplantae</taxon>
        <taxon>Streptophyta</taxon>
        <taxon>Embryophyta</taxon>
        <taxon>Tracheophyta</taxon>
        <taxon>Spermatophyta</taxon>
        <taxon>Pinopsida</taxon>
        <taxon>Pinidae</taxon>
        <taxon>Conifers II</taxon>
        <taxon>Cupressales</taxon>
        <taxon>Taxaceae</taxon>
        <taxon>Taxus</taxon>
    </lineage>
</organism>
<dbReference type="InterPro" id="IPR036465">
    <property type="entry name" value="vWFA_dom_sf"/>
</dbReference>
<dbReference type="Proteomes" id="UP000824469">
    <property type="component" value="Unassembled WGS sequence"/>
</dbReference>
<comment type="caution">
    <text evidence="1">The sequence shown here is derived from an EMBL/GenBank/DDBJ whole genome shotgun (WGS) entry which is preliminary data.</text>
</comment>
<feature type="non-terminal residue" evidence="1">
    <location>
        <position position="152"/>
    </location>
</feature>
<dbReference type="SUPFAM" id="SSF53300">
    <property type="entry name" value="vWA-like"/>
    <property type="match status" value="1"/>
</dbReference>
<dbReference type="EMBL" id="JAHRHJ020000007">
    <property type="protein sequence ID" value="KAH9308122.1"/>
    <property type="molecule type" value="Genomic_DNA"/>
</dbReference>
<dbReference type="CDD" id="cd00198">
    <property type="entry name" value="vWFA"/>
    <property type="match status" value="1"/>
</dbReference>
<evidence type="ECO:0008006" key="3">
    <source>
        <dbReference type="Google" id="ProtNLM"/>
    </source>
</evidence>
<dbReference type="Gene3D" id="3.40.50.410">
    <property type="entry name" value="von Willebrand factor, type A domain"/>
    <property type="match status" value="1"/>
</dbReference>
<proteinExistence type="predicted"/>
<reference evidence="1 2" key="1">
    <citation type="journal article" date="2021" name="Nat. Plants">
        <title>The Taxus genome provides insights into paclitaxel biosynthesis.</title>
        <authorList>
            <person name="Xiong X."/>
            <person name="Gou J."/>
            <person name="Liao Q."/>
            <person name="Li Y."/>
            <person name="Zhou Q."/>
            <person name="Bi G."/>
            <person name="Li C."/>
            <person name="Du R."/>
            <person name="Wang X."/>
            <person name="Sun T."/>
            <person name="Guo L."/>
            <person name="Liang H."/>
            <person name="Lu P."/>
            <person name="Wu Y."/>
            <person name="Zhang Z."/>
            <person name="Ro D.K."/>
            <person name="Shang Y."/>
            <person name="Huang S."/>
            <person name="Yan J."/>
        </authorList>
    </citation>
    <scope>NUCLEOTIDE SEQUENCE [LARGE SCALE GENOMIC DNA]</scope>
    <source>
        <strain evidence="1">Ta-2019</strain>
    </source>
</reference>
<dbReference type="OMA" id="HIHVEMA"/>
<gene>
    <name evidence="1" type="ORF">KI387_036033</name>
</gene>